<name>A0A2M7QDV0_9BACT</name>
<gene>
    <name evidence="2" type="ORF">COY90_00870</name>
</gene>
<organism evidence="2 3">
    <name type="scientific">Candidatus Roizmanbacteria bacterium CG_4_10_14_0_8_um_filter_39_9</name>
    <dbReference type="NCBI Taxonomy" id="1974829"/>
    <lineage>
        <taxon>Bacteria</taxon>
        <taxon>Candidatus Roizmaniibacteriota</taxon>
    </lineage>
</organism>
<dbReference type="Proteomes" id="UP000230108">
    <property type="component" value="Unassembled WGS sequence"/>
</dbReference>
<sequence length="131" mass="15259">MINPDLKQNIFYAVFFTVTHNALALFYFMGIVFAVGLSLFRPSRKSVLLLVGFSLLLFGFEYNKHIVEGLREQTLNALITVQEHNFVRRIVNVFTLRLFPIMFPLGGWSLVLLSGLLYFKRHKIDKHRPKE</sequence>
<proteinExistence type="predicted"/>
<keyword evidence="1" id="KW-0812">Transmembrane</keyword>
<feature type="transmembrane region" description="Helical" evidence="1">
    <location>
        <begin position="12"/>
        <end position="40"/>
    </location>
</feature>
<feature type="transmembrane region" description="Helical" evidence="1">
    <location>
        <begin position="98"/>
        <end position="119"/>
    </location>
</feature>
<evidence type="ECO:0008006" key="4">
    <source>
        <dbReference type="Google" id="ProtNLM"/>
    </source>
</evidence>
<evidence type="ECO:0000256" key="1">
    <source>
        <dbReference type="SAM" id="Phobius"/>
    </source>
</evidence>
<accession>A0A2M7QDV0</accession>
<dbReference type="AlphaFoldDB" id="A0A2M7QDV0"/>
<evidence type="ECO:0000313" key="2">
    <source>
        <dbReference type="EMBL" id="PIY69399.1"/>
    </source>
</evidence>
<dbReference type="EMBL" id="PFLF01000024">
    <property type="protein sequence ID" value="PIY69399.1"/>
    <property type="molecule type" value="Genomic_DNA"/>
</dbReference>
<reference evidence="3" key="1">
    <citation type="submission" date="2017-09" db="EMBL/GenBank/DDBJ databases">
        <title>Depth-based differentiation of microbial function through sediment-hosted aquifers and enrichment of novel symbionts in the deep terrestrial subsurface.</title>
        <authorList>
            <person name="Probst A.J."/>
            <person name="Ladd B."/>
            <person name="Jarett J.K."/>
            <person name="Geller-Mcgrath D.E."/>
            <person name="Sieber C.M.K."/>
            <person name="Emerson J.B."/>
            <person name="Anantharaman K."/>
            <person name="Thomas B.C."/>
            <person name="Malmstrom R."/>
            <person name="Stieglmeier M."/>
            <person name="Klingl A."/>
            <person name="Woyke T."/>
            <person name="Ryan C.M."/>
            <person name="Banfield J.F."/>
        </authorList>
    </citation>
    <scope>NUCLEOTIDE SEQUENCE [LARGE SCALE GENOMIC DNA]</scope>
</reference>
<protein>
    <recommendedName>
        <fullName evidence="4">DUF2784 domain-containing protein</fullName>
    </recommendedName>
</protein>
<feature type="transmembrane region" description="Helical" evidence="1">
    <location>
        <begin position="47"/>
        <end position="63"/>
    </location>
</feature>
<comment type="caution">
    <text evidence="2">The sequence shown here is derived from an EMBL/GenBank/DDBJ whole genome shotgun (WGS) entry which is preliminary data.</text>
</comment>
<keyword evidence="1" id="KW-0472">Membrane</keyword>
<keyword evidence="1" id="KW-1133">Transmembrane helix</keyword>
<evidence type="ECO:0000313" key="3">
    <source>
        <dbReference type="Proteomes" id="UP000230108"/>
    </source>
</evidence>